<keyword evidence="2" id="KW-0812">Transmembrane</keyword>
<feature type="region of interest" description="Disordered" evidence="1">
    <location>
        <begin position="441"/>
        <end position="475"/>
    </location>
</feature>
<keyword evidence="2" id="KW-1133">Transmembrane helix</keyword>
<reference evidence="3 6" key="2">
    <citation type="submission" date="2019-02" db="EMBL/GenBank/DDBJ databases">
        <title>Complete genome sequence of Desulfobacter hydrogenophilus AcRS1.</title>
        <authorList>
            <person name="Marietou A."/>
            <person name="Lund M.B."/>
            <person name="Marshall I.P.G."/>
            <person name="Schreiber L."/>
            <person name="Jorgensen B."/>
        </authorList>
    </citation>
    <scope>NUCLEOTIDE SEQUENCE [LARGE SCALE GENOMIC DNA]</scope>
    <source>
        <strain evidence="3 6">AcRS1</strain>
    </source>
</reference>
<feature type="transmembrane region" description="Helical" evidence="2">
    <location>
        <begin position="47"/>
        <end position="70"/>
    </location>
</feature>
<dbReference type="InterPro" id="IPR012902">
    <property type="entry name" value="N_methyl_site"/>
</dbReference>
<dbReference type="Proteomes" id="UP000293902">
    <property type="component" value="Chromosome"/>
</dbReference>
<reference evidence="4 5" key="1">
    <citation type="submission" date="2018-06" db="EMBL/GenBank/DDBJ databases">
        <title>Complete Genome Sequence of Desulfobacter hydrogenophilus (DSM3380).</title>
        <authorList>
            <person name="Marietou A."/>
            <person name="Schreiber L."/>
            <person name="Marshall I."/>
            <person name="Jorgensen B."/>
        </authorList>
    </citation>
    <scope>NUCLEOTIDE SEQUENCE [LARGE SCALE GENOMIC DNA]</scope>
    <source>
        <strain evidence="4 5">DSM 3380</strain>
    </source>
</reference>
<dbReference type="AlphaFoldDB" id="A0A328FC43"/>
<dbReference type="RefSeq" id="WP_111959220.1">
    <property type="nucleotide sequence ID" value="NZ_CP036313.1"/>
</dbReference>
<dbReference type="PROSITE" id="PS00409">
    <property type="entry name" value="PROKAR_NTER_METHYL"/>
    <property type="match status" value="1"/>
</dbReference>
<keyword evidence="2" id="KW-0472">Membrane</keyword>
<name>A0A328FC43_9BACT</name>
<dbReference type="EMBL" id="CP036313">
    <property type="protein sequence ID" value="QBH12124.1"/>
    <property type="molecule type" value="Genomic_DNA"/>
</dbReference>
<keyword evidence="6" id="KW-1185">Reference proteome</keyword>
<evidence type="ECO:0000256" key="2">
    <source>
        <dbReference type="SAM" id="Phobius"/>
    </source>
</evidence>
<evidence type="ECO:0000313" key="3">
    <source>
        <dbReference type="EMBL" id="QBH12124.1"/>
    </source>
</evidence>
<organism evidence="4 5">
    <name type="scientific">Desulfobacter hydrogenophilus</name>
    <dbReference type="NCBI Taxonomy" id="2291"/>
    <lineage>
        <taxon>Bacteria</taxon>
        <taxon>Pseudomonadati</taxon>
        <taxon>Thermodesulfobacteriota</taxon>
        <taxon>Desulfobacteria</taxon>
        <taxon>Desulfobacterales</taxon>
        <taxon>Desulfobacteraceae</taxon>
        <taxon>Desulfobacter</taxon>
    </lineage>
</organism>
<evidence type="ECO:0000313" key="4">
    <source>
        <dbReference type="EMBL" id="RAM00675.1"/>
    </source>
</evidence>
<evidence type="ECO:0000256" key="1">
    <source>
        <dbReference type="SAM" id="MobiDB-lite"/>
    </source>
</evidence>
<protein>
    <submittedName>
        <fullName evidence="3">Type II secretion system protein</fullName>
    </submittedName>
</protein>
<accession>A0A328FC43</accession>
<gene>
    <name evidence="4" type="ORF">DO021_17950</name>
    <name evidence="3" type="ORF">EYB58_03795</name>
</gene>
<dbReference type="EMBL" id="QLNI01000041">
    <property type="protein sequence ID" value="RAM00675.1"/>
    <property type="molecule type" value="Genomic_DNA"/>
</dbReference>
<dbReference type="OrthoDB" id="1805755at2"/>
<dbReference type="NCBIfam" id="TIGR02532">
    <property type="entry name" value="IV_pilin_GFxxxE"/>
    <property type="match status" value="1"/>
</dbReference>
<evidence type="ECO:0000313" key="5">
    <source>
        <dbReference type="Proteomes" id="UP000248798"/>
    </source>
</evidence>
<dbReference type="Proteomes" id="UP000248798">
    <property type="component" value="Unassembled WGS sequence"/>
</dbReference>
<dbReference type="Pfam" id="PF07963">
    <property type="entry name" value="N_methyl"/>
    <property type="match status" value="1"/>
</dbReference>
<sequence>MKPIFLFTTKDTKHTKGRATCHSRLRALRVLRGEKSKADFMISQSGFTLLEVLIVIFLLGMISAMAWSGLGMLDNNKRRQITMETMEQIREAIMGPAGVYDDTGQRVIGGYVKDMKKFPDLWEARAEVKPSFASTDWDDDDPENLSAGLGQGPDYTMNPDYVFFRPSGEFVKDRWQWLPPYRKLTDDTTNNYDHTGGLETENEGQPRGLWTFYTEDLRFDIGTHTAPGATEGDNWKGPYILEPKERKSDPGAHYAQNSTEYESLSPVWISASGWETWEDGDYDASLGELFDEKESFRLLNNDGRFTDGWGRSLRFFITQDPDREGSSIFWILSEGPDYDAIYPTKGTCSGHTWAVDAADTMSEAYDDTLDENLDNIVMKIYSHEYETVFEQQEQEKEAATTAILSAVRLALIGQSPNDLNTGYTGDLLELPALFQWETDATPQWDDQDSSSTPYTKGQPRGLWTRTPNAEDSADDLDEKKWGIGWARSYFPVPGGRDENQVIVDAWGNALLFFMDDSGPELLILSRGSDGRFDFGTTVDGSKAEPDDFTETLDIDTYDPSLTENQDNQVVFIRSYAYSPGYLTLGNLTVIDATATTTKARLFVDGTIAGDTILSCSTLTDEDGDGTLDDWSTGTWPGTPCLDFSDTSATTLATGARTLVVWNDTDSNDEIDTGESFKRVIFKVLPLAGTGEVESIEMDTAVFQTY</sequence>
<proteinExistence type="predicted"/>
<evidence type="ECO:0000313" key="6">
    <source>
        <dbReference type="Proteomes" id="UP000293902"/>
    </source>
</evidence>